<evidence type="ECO:0000256" key="2">
    <source>
        <dbReference type="ARBA" id="ARBA00001946"/>
    </source>
</evidence>
<dbReference type="EC" id="3.1.13.4" evidence="7"/>
<evidence type="ECO:0000256" key="19">
    <source>
        <dbReference type="ARBA" id="ARBA00054840"/>
    </source>
</evidence>
<keyword evidence="8" id="KW-0963">Cytoplasm</keyword>
<comment type="subcellular location">
    <subcellularLocation>
        <location evidence="4">Cytoplasm</location>
    </subcellularLocation>
    <subcellularLocation>
        <location evidence="3">Nucleus</location>
    </subcellularLocation>
</comment>
<evidence type="ECO:0000256" key="6">
    <source>
        <dbReference type="ARBA" id="ARBA00011757"/>
    </source>
</evidence>
<dbReference type="STRING" id="4155.A0A022RIH3"/>
<evidence type="ECO:0000256" key="4">
    <source>
        <dbReference type="ARBA" id="ARBA00004496"/>
    </source>
</evidence>
<dbReference type="InterPro" id="IPR036691">
    <property type="entry name" value="Endo/exonu/phosph_ase_sf"/>
</dbReference>
<sequence>MLIITKVRLSSEIPLVGFELKLSVYVMLSGGPIINGGDITESRPVSGRFIRYNCTNIPDGTTRKRDGETWFEVGRSKTYTPTPNDIGHVLTCECVVVDLETRSYVGKIYTSSTSSVVPAPSPTPRRMISVSGTGLESRISSGVTFSVLSYNILSDAYAKAEIYGYCPSWALSWAYRKQNLLREIVGYHADIVCLQEVQSDHFDDFFSPEMEKHGYQAIFKKKTMKAFGGNMKTIDGCATFFRRDKFEHVRDFGFEFNEPAHSLIEPLVSSAQKNNAFNRLVKDNIAQIVVLAAKFSNQGIGNSGKQLSVCVTNTHINVHQDLTDVKLFQVHKLLAVLKAFVKIPMLVCGDFNSIPGSALHSLLAYGKVDPGHPDLAVDPLGILQPTSKLNHDLPLVSAYTSFGRAVLGLEHRRRIHPVTNEPRVTSYTEEFVGTCDYIFYSADSLMVESLLELLDERILRRNTALPCVEWSSDHIALAAEFRLITKN</sequence>
<evidence type="ECO:0000256" key="14">
    <source>
        <dbReference type="ARBA" id="ARBA00022842"/>
    </source>
</evidence>
<keyword evidence="14" id="KW-0460">Magnesium</keyword>
<keyword evidence="17" id="KW-0804">Transcription</keyword>
<evidence type="ECO:0000259" key="20">
    <source>
        <dbReference type="Pfam" id="PF03372"/>
    </source>
</evidence>
<feature type="domain" description="Endonuclease/exonuclease/phosphatase" evidence="20">
    <location>
        <begin position="148"/>
        <end position="474"/>
    </location>
</feature>
<dbReference type="GO" id="GO:0005634">
    <property type="term" value="C:nucleus"/>
    <property type="evidence" value="ECO:0007669"/>
    <property type="project" value="UniProtKB-SubCell"/>
</dbReference>
<evidence type="ECO:0000256" key="15">
    <source>
        <dbReference type="ARBA" id="ARBA00022884"/>
    </source>
</evidence>
<comment type="subunit">
    <text evidence="6">Component of the CCR4-NOT complex, at least composed of CRR4 and CAF1 proteins.</text>
</comment>
<dbReference type="CDD" id="cd09097">
    <property type="entry name" value="Deadenylase_CCR4"/>
    <property type="match status" value="1"/>
</dbReference>
<reference evidence="21 22" key="1">
    <citation type="journal article" date="2013" name="Proc. Natl. Acad. Sci. U.S.A.">
        <title>Fine-scale variation in meiotic recombination in Mimulus inferred from population shotgun sequencing.</title>
        <authorList>
            <person name="Hellsten U."/>
            <person name="Wright K.M."/>
            <person name="Jenkins J."/>
            <person name="Shu S."/>
            <person name="Yuan Y."/>
            <person name="Wessler S.R."/>
            <person name="Schmutz J."/>
            <person name="Willis J.H."/>
            <person name="Rokhsar D.S."/>
        </authorList>
    </citation>
    <scope>NUCLEOTIDE SEQUENCE [LARGE SCALE GENOMIC DNA]</scope>
    <source>
        <strain evidence="22">cv. DUN x IM62</strain>
    </source>
</reference>
<evidence type="ECO:0000256" key="16">
    <source>
        <dbReference type="ARBA" id="ARBA00023015"/>
    </source>
</evidence>
<dbReference type="InterPro" id="IPR050410">
    <property type="entry name" value="CCR4/nocturin_mRNA_transcr"/>
</dbReference>
<evidence type="ECO:0000313" key="22">
    <source>
        <dbReference type="Proteomes" id="UP000030748"/>
    </source>
</evidence>
<evidence type="ECO:0000256" key="18">
    <source>
        <dbReference type="ARBA" id="ARBA00023242"/>
    </source>
</evidence>
<dbReference type="eggNOG" id="KOG0620">
    <property type="taxonomic scope" value="Eukaryota"/>
</dbReference>
<dbReference type="AlphaFoldDB" id="A0A022RIH3"/>
<evidence type="ECO:0000256" key="8">
    <source>
        <dbReference type="ARBA" id="ARBA00022490"/>
    </source>
</evidence>
<evidence type="ECO:0000256" key="3">
    <source>
        <dbReference type="ARBA" id="ARBA00004123"/>
    </source>
</evidence>
<evidence type="ECO:0000256" key="13">
    <source>
        <dbReference type="ARBA" id="ARBA00022839"/>
    </source>
</evidence>
<keyword evidence="12" id="KW-0378">Hydrolase</keyword>
<evidence type="ECO:0000256" key="17">
    <source>
        <dbReference type="ARBA" id="ARBA00023163"/>
    </source>
</evidence>
<keyword evidence="9" id="KW-0540">Nuclease</keyword>
<dbReference type="PANTHER" id="PTHR12121">
    <property type="entry name" value="CARBON CATABOLITE REPRESSOR PROTEIN 4"/>
    <property type="match status" value="1"/>
</dbReference>
<dbReference type="GO" id="GO:0004535">
    <property type="term" value="F:poly(A)-specific ribonuclease activity"/>
    <property type="evidence" value="ECO:0007669"/>
    <property type="project" value="UniProtKB-EC"/>
</dbReference>
<keyword evidence="18" id="KW-0539">Nucleus</keyword>
<dbReference type="Gene3D" id="3.60.10.10">
    <property type="entry name" value="Endonuclease/exonuclease/phosphatase"/>
    <property type="match status" value="1"/>
</dbReference>
<proteinExistence type="inferred from homology"/>
<evidence type="ECO:0000256" key="5">
    <source>
        <dbReference type="ARBA" id="ARBA00010774"/>
    </source>
</evidence>
<evidence type="ECO:0000313" key="21">
    <source>
        <dbReference type="EMBL" id="EYU39961.1"/>
    </source>
</evidence>
<evidence type="ECO:0000256" key="11">
    <source>
        <dbReference type="ARBA" id="ARBA00022737"/>
    </source>
</evidence>
<keyword evidence="16" id="KW-0805">Transcription regulation</keyword>
<dbReference type="InterPro" id="IPR005135">
    <property type="entry name" value="Endo/exonuclease/phosphatase"/>
</dbReference>
<evidence type="ECO:0000256" key="7">
    <source>
        <dbReference type="ARBA" id="ARBA00012161"/>
    </source>
</evidence>
<keyword evidence="11" id="KW-0677">Repeat</keyword>
<accession>A0A022RIH3</accession>
<organism evidence="21 22">
    <name type="scientific">Erythranthe guttata</name>
    <name type="common">Yellow monkey flower</name>
    <name type="synonym">Mimulus guttatus</name>
    <dbReference type="NCBI Taxonomy" id="4155"/>
    <lineage>
        <taxon>Eukaryota</taxon>
        <taxon>Viridiplantae</taxon>
        <taxon>Streptophyta</taxon>
        <taxon>Embryophyta</taxon>
        <taxon>Tracheophyta</taxon>
        <taxon>Spermatophyta</taxon>
        <taxon>Magnoliopsida</taxon>
        <taxon>eudicotyledons</taxon>
        <taxon>Gunneridae</taxon>
        <taxon>Pentapetalae</taxon>
        <taxon>asterids</taxon>
        <taxon>lamiids</taxon>
        <taxon>Lamiales</taxon>
        <taxon>Phrymaceae</taxon>
        <taxon>Erythranthe</taxon>
    </lineage>
</organism>
<keyword evidence="10" id="KW-0479">Metal-binding</keyword>
<comment type="cofactor">
    <cofactor evidence="2">
        <name>Mg(2+)</name>
        <dbReference type="ChEBI" id="CHEBI:18420"/>
    </cofactor>
</comment>
<name>A0A022RIH3_ERYGU</name>
<dbReference type="Pfam" id="PF03372">
    <property type="entry name" value="Exo_endo_phos"/>
    <property type="match status" value="1"/>
</dbReference>
<keyword evidence="13" id="KW-0269">Exonuclease</keyword>
<dbReference type="SUPFAM" id="SSF56219">
    <property type="entry name" value="DNase I-like"/>
    <property type="match status" value="1"/>
</dbReference>
<dbReference type="Proteomes" id="UP000030748">
    <property type="component" value="Unassembled WGS sequence"/>
</dbReference>
<gene>
    <name evidence="21" type="ORF">MIMGU_mgv1a018036mg</name>
</gene>
<dbReference type="GO" id="GO:0003730">
    <property type="term" value="F:mRNA 3'-UTR binding"/>
    <property type="evidence" value="ECO:0000318"/>
    <property type="project" value="GO_Central"/>
</dbReference>
<comment type="similarity">
    <text evidence="5">Belongs to the CCR4/nocturin family.</text>
</comment>
<dbReference type="GO" id="GO:0046872">
    <property type="term" value="F:metal ion binding"/>
    <property type="evidence" value="ECO:0007669"/>
    <property type="project" value="UniProtKB-KW"/>
</dbReference>
<dbReference type="PANTHER" id="PTHR12121:SF34">
    <property type="entry name" value="PROTEIN ANGEL"/>
    <property type="match status" value="1"/>
</dbReference>
<protein>
    <recommendedName>
        <fullName evidence="7">poly(A)-specific ribonuclease</fullName>
        <ecNumber evidence="7">3.1.13.4</ecNumber>
    </recommendedName>
</protein>
<comment type="catalytic activity">
    <reaction evidence="1">
        <text>Exonucleolytic cleavage of poly(A) to 5'-AMP.</text>
        <dbReference type="EC" id="3.1.13.4"/>
    </reaction>
</comment>
<evidence type="ECO:0000256" key="9">
    <source>
        <dbReference type="ARBA" id="ARBA00022722"/>
    </source>
</evidence>
<comment type="function">
    <text evidence="19">Acts as a catalytic component of the CCR4-NOT core complex, which in the nucleus seems to be a general transcription factor, and in the cytoplasm the major mRNA deadenylase involved in mRNA turnover.</text>
</comment>
<dbReference type="EMBL" id="KI630437">
    <property type="protein sequence ID" value="EYU39961.1"/>
    <property type="molecule type" value="Genomic_DNA"/>
</dbReference>
<keyword evidence="22" id="KW-1185">Reference proteome</keyword>
<evidence type="ECO:0000256" key="1">
    <source>
        <dbReference type="ARBA" id="ARBA00001663"/>
    </source>
</evidence>
<dbReference type="GO" id="GO:0005737">
    <property type="term" value="C:cytoplasm"/>
    <property type="evidence" value="ECO:0000318"/>
    <property type="project" value="GO_Central"/>
</dbReference>
<dbReference type="FunFam" id="3.60.10.10:FF:000016">
    <property type="entry name" value="Carbon catabolite repressor protein 4 1"/>
    <property type="match status" value="1"/>
</dbReference>
<evidence type="ECO:0000256" key="10">
    <source>
        <dbReference type="ARBA" id="ARBA00022723"/>
    </source>
</evidence>
<keyword evidence="15" id="KW-0694">RNA-binding</keyword>
<evidence type="ECO:0000256" key="12">
    <source>
        <dbReference type="ARBA" id="ARBA00022801"/>
    </source>
</evidence>